<dbReference type="Proteomes" id="UP000186817">
    <property type="component" value="Unassembled WGS sequence"/>
</dbReference>
<gene>
    <name evidence="1" type="ORF">AK812_SmicGene48659</name>
</gene>
<dbReference type="EMBL" id="LSRX01008534">
    <property type="protein sequence ID" value="OLP50721.1"/>
    <property type="molecule type" value="Genomic_DNA"/>
</dbReference>
<organism evidence="1 2">
    <name type="scientific">Symbiodinium microadriaticum</name>
    <name type="common">Dinoflagellate</name>
    <name type="synonym">Zooxanthella microadriatica</name>
    <dbReference type="NCBI Taxonomy" id="2951"/>
    <lineage>
        <taxon>Eukaryota</taxon>
        <taxon>Sar</taxon>
        <taxon>Alveolata</taxon>
        <taxon>Dinophyceae</taxon>
        <taxon>Suessiales</taxon>
        <taxon>Symbiodiniaceae</taxon>
        <taxon>Symbiodinium</taxon>
    </lineage>
</organism>
<dbReference type="OrthoDB" id="485875at2759"/>
<comment type="caution">
    <text evidence="1">The sequence shown here is derived from an EMBL/GenBank/DDBJ whole genome shotgun (WGS) entry which is preliminary data.</text>
</comment>
<proteinExistence type="predicted"/>
<evidence type="ECO:0000313" key="2">
    <source>
        <dbReference type="Proteomes" id="UP000186817"/>
    </source>
</evidence>
<sequence>MSGKDTQIFNVTCWQGSPAKHREQGCMCLAPENQMLRASQHSEACSNTATRLLSKAMAAVQVQWEFCRDVQAAGDGVSLVPQDWQPVTNWEMLLALEDDAEEAFWLE</sequence>
<feature type="non-terminal residue" evidence="1">
    <location>
        <position position="107"/>
    </location>
</feature>
<name>A0A1Q9A801_SYMMI</name>
<evidence type="ECO:0000313" key="1">
    <source>
        <dbReference type="EMBL" id="OLP50721.1"/>
    </source>
</evidence>
<accession>A0A1Q9A801</accession>
<dbReference type="AlphaFoldDB" id="A0A1Q9A801"/>
<keyword evidence="2" id="KW-1185">Reference proteome</keyword>
<reference evidence="1 2" key="1">
    <citation type="submission" date="2016-02" db="EMBL/GenBank/DDBJ databases">
        <title>Genome analysis of coral dinoflagellate symbionts highlights evolutionary adaptations to a symbiotic lifestyle.</title>
        <authorList>
            <person name="Aranda M."/>
            <person name="Li Y."/>
            <person name="Liew Y.J."/>
            <person name="Baumgarten S."/>
            <person name="Simakov O."/>
            <person name="Wilson M."/>
            <person name="Piel J."/>
            <person name="Ashoor H."/>
            <person name="Bougouffa S."/>
            <person name="Bajic V.B."/>
            <person name="Ryu T."/>
            <person name="Ravasi T."/>
            <person name="Bayer T."/>
            <person name="Micklem G."/>
            <person name="Kim H."/>
            <person name="Bhak J."/>
            <person name="Lajeunesse T.C."/>
            <person name="Voolstra C.R."/>
        </authorList>
    </citation>
    <scope>NUCLEOTIDE SEQUENCE [LARGE SCALE GENOMIC DNA]</scope>
    <source>
        <strain evidence="1 2">CCMP2467</strain>
    </source>
</reference>
<protein>
    <submittedName>
        <fullName evidence="1">Uncharacterized protein</fullName>
    </submittedName>
</protein>